<sequence length="224" mass="26001">MAVETYYEVPLKAPMLKFFADAKELFKINFPLEVKGYRLKENEDEKMFEMHANSAHTVIWIRATVVDIGMAFYCYRAVGICQIYVNNGKDAPLILYTVMMKKIFTHCINNDIKSIAGAYMYKFFKKTYDKYDSVVHKLLTDALLMRGYELEYKLFIKADKIIYEVVLKNSKKTLSAVMELKYAVGMSWKETVNNFIQLMLDVNYNKYTISGGASTLIEPVKKLK</sequence>
<accession>A0A3G5A187</accession>
<organism evidence="1">
    <name type="scientific">Harvfovirus sp</name>
    <dbReference type="NCBI Taxonomy" id="2487768"/>
    <lineage>
        <taxon>Viruses</taxon>
        <taxon>Varidnaviria</taxon>
        <taxon>Bamfordvirae</taxon>
        <taxon>Nucleocytoviricota</taxon>
        <taxon>Megaviricetes</taxon>
        <taxon>Imitervirales</taxon>
        <taxon>Mimiviridae</taxon>
        <taxon>Klosneuvirinae</taxon>
    </lineage>
</organism>
<name>A0A3G5A187_9VIRU</name>
<evidence type="ECO:0000313" key="1">
    <source>
        <dbReference type="EMBL" id="AYV80978.1"/>
    </source>
</evidence>
<dbReference type="EMBL" id="MK072254">
    <property type="protein sequence ID" value="AYV80978.1"/>
    <property type="molecule type" value="Genomic_DNA"/>
</dbReference>
<reference evidence="1" key="1">
    <citation type="submission" date="2018-10" db="EMBL/GenBank/DDBJ databases">
        <title>Hidden diversity of soil giant viruses.</title>
        <authorList>
            <person name="Schulz F."/>
            <person name="Alteio L."/>
            <person name="Goudeau D."/>
            <person name="Ryan E.M."/>
            <person name="Malmstrom R.R."/>
            <person name="Blanchard J."/>
            <person name="Woyke T."/>
        </authorList>
    </citation>
    <scope>NUCLEOTIDE SEQUENCE</scope>
    <source>
        <strain evidence="1">HAV1</strain>
    </source>
</reference>
<protein>
    <submittedName>
        <fullName evidence="1">Uncharacterized protein</fullName>
    </submittedName>
</protein>
<gene>
    <name evidence="1" type="ORF">Harvfovirus12_14</name>
</gene>
<proteinExistence type="predicted"/>